<sequence>MTMTTTGLTNLDRAINTLHIWLSALEDELRFEDRAQTYRALEATLCSLRDQLTIEQSAHLSAQLPLIVRGAFFNGWQPSRVPVNDRSLEGFLDHVRQGLEHGPGSEKVDPLRVTRAVFGVLQEFIAPGLIEKIRGGLHGSIAAVWPNPSEDSEGRQHLH</sequence>
<comment type="caution">
    <text evidence="1">The sequence shown here is derived from an EMBL/GenBank/DDBJ whole genome shotgun (WGS) entry which is preliminary data.</text>
</comment>
<evidence type="ECO:0000313" key="1">
    <source>
        <dbReference type="EMBL" id="RVU48031.1"/>
    </source>
</evidence>
<gene>
    <name evidence="1" type="ORF">EA187_00935</name>
</gene>
<organism evidence="1 2">
    <name type="scientific">Lujinxingia sediminis</name>
    <dbReference type="NCBI Taxonomy" id="2480984"/>
    <lineage>
        <taxon>Bacteria</taxon>
        <taxon>Deltaproteobacteria</taxon>
        <taxon>Bradymonadales</taxon>
        <taxon>Lujinxingiaceae</taxon>
        <taxon>Lujinxingia</taxon>
    </lineage>
</organism>
<name>A0ABY0CW28_9DELT</name>
<accession>A0ABY0CW28</accession>
<protein>
    <submittedName>
        <fullName evidence="1">DUF2267 domain-containing protein</fullName>
    </submittedName>
</protein>
<dbReference type="Gene3D" id="1.10.490.110">
    <property type="entry name" value="Uncharacterized conserved protein DUF2267"/>
    <property type="match status" value="1"/>
</dbReference>
<proteinExistence type="predicted"/>
<evidence type="ECO:0000313" key="2">
    <source>
        <dbReference type="Proteomes" id="UP000282926"/>
    </source>
</evidence>
<dbReference type="InterPro" id="IPR038282">
    <property type="entry name" value="DUF2267_sf"/>
</dbReference>
<keyword evidence="2" id="KW-1185">Reference proteome</keyword>
<reference evidence="1 2" key="1">
    <citation type="submission" date="2019-01" db="EMBL/GenBank/DDBJ databases">
        <title>Lujinxingia litoralis gen. nov., sp. nov. and Lujinxingia sediminis gen. nov., sp. nov., new members in the order Bradymonadales, isolated from coastal sediment.</title>
        <authorList>
            <person name="Li C.-M."/>
        </authorList>
    </citation>
    <scope>NUCLEOTIDE SEQUENCE [LARGE SCALE GENOMIC DNA]</scope>
    <source>
        <strain evidence="1 2">SEH01</strain>
    </source>
</reference>
<dbReference type="Pfam" id="PF10025">
    <property type="entry name" value="DUF2267"/>
    <property type="match status" value="1"/>
</dbReference>
<dbReference type="InterPro" id="IPR018727">
    <property type="entry name" value="DUF2267"/>
</dbReference>
<dbReference type="Proteomes" id="UP000282926">
    <property type="component" value="Unassembled WGS sequence"/>
</dbReference>
<dbReference type="EMBL" id="SADD01000001">
    <property type="protein sequence ID" value="RVU48031.1"/>
    <property type="molecule type" value="Genomic_DNA"/>
</dbReference>